<comment type="caution">
    <text evidence="2">The sequence shown here is derived from an EMBL/GenBank/DDBJ whole genome shotgun (WGS) entry which is preliminary data.</text>
</comment>
<proteinExistence type="predicted"/>
<dbReference type="Proteomes" id="UP001221898">
    <property type="component" value="Unassembled WGS sequence"/>
</dbReference>
<name>A0AAD7RD59_9TELE</name>
<protein>
    <submittedName>
        <fullName evidence="2">Uncharacterized protein</fullName>
    </submittedName>
</protein>
<sequence length="162" mass="17274">MPNKKRADMVKTGGGPKTPELTPTEELALQQNRGRPIMEGIAGGSSSEQAGSSARSPSVKAAGHSVTLLQPPPIVLVRGEEPTDEASPEPGPSHSAGIGDGENESESQGDVRTLYKRYLRAEIASRQLKMRKLHKDIALLDRQLDLVRSARPSGLAPGHLQD</sequence>
<feature type="compositionally biased region" description="Low complexity" evidence="1">
    <location>
        <begin position="44"/>
        <end position="58"/>
    </location>
</feature>
<gene>
    <name evidence="2" type="ORF">AAFF_G00250010</name>
</gene>
<dbReference type="AlphaFoldDB" id="A0AAD7RD59"/>
<evidence type="ECO:0000313" key="3">
    <source>
        <dbReference type="Proteomes" id="UP001221898"/>
    </source>
</evidence>
<accession>A0AAD7RD59</accession>
<evidence type="ECO:0000256" key="1">
    <source>
        <dbReference type="SAM" id="MobiDB-lite"/>
    </source>
</evidence>
<dbReference type="EMBL" id="JAINUG010000336">
    <property type="protein sequence ID" value="KAJ8377938.1"/>
    <property type="molecule type" value="Genomic_DNA"/>
</dbReference>
<reference evidence="2" key="1">
    <citation type="journal article" date="2023" name="Science">
        <title>Genome structures resolve the early diversification of teleost fishes.</title>
        <authorList>
            <person name="Parey E."/>
            <person name="Louis A."/>
            <person name="Montfort J."/>
            <person name="Bouchez O."/>
            <person name="Roques C."/>
            <person name="Iampietro C."/>
            <person name="Lluch J."/>
            <person name="Castinel A."/>
            <person name="Donnadieu C."/>
            <person name="Desvignes T."/>
            <person name="Floi Bucao C."/>
            <person name="Jouanno E."/>
            <person name="Wen M."/>
            <person name="Mejri S."/>
            <person name="Dirks R."/>
            <person name="Jansen H."/>
            <person name="Henkel C."/>
            <person name="Chen W.J."/>
            <person name="Zahm M."/>
            <person name="Cabau C."/>
            <person name="Klopp C."/>
            <person name="Thompson A.W."/>
            <person name="Robinson-Rechavi M."/>
            <person name="Braasch I."/>
            <person name="Lecointre G."/>
            <person name="Bobe J."/>
            <person name="Postlethwait J.H."/>
            <person name="Berthelot C."/>
            <person name="Roest Crollius H."/>
            <person name="Guiguen Y."/>
        </authorList>
    </citation>
    <scope>NUCLEOTIDE SEQUENCE</scope>
    <source>
        <strain evidence="2">NC1722</strain>
    </source>
</reference>
<feature type="region of interest" description="Disordered" evidence="1">
    <location>
        <begin position="1"/>
        <end position="110"/>
    </location>
</feature>
<keyword evidence="3" id="KW-1185">Reference proteome</keyword>
<evidence type="ECO:0000313" key="2">
    <source>
        <dbReference type="EMBL" id="KAJ8377938.1"/>
    </source>
</evidence>
<organism evidence="2 3">
    <name type="scientific">Aldrovandia affinis</name>
    <dbReference type="NCBI Taxonomy" id="143900"/>
    <lineage>
        <taxon>Eukaryota</taxon>
        <taxon>Metazoa</taxon>
        <taxon>Chordata</taxon>
        <taxon>Craniata</taxon>
        <taxon>Vertebrata</taxon>
        <taxon>Euteleostomi</taxon>
        <taxon>Actinopterygii</taxon>
        <taxon>Neopterygii</taxon>
        <taxon>Teleostei</taxon>
        <taxon>Notacanthiformes</taxon>
        <taxon>Halosauridae</taxon>
        <taxon>Aldrovandia</taxon>
    </lineage>
</organism>